<accession>A0A9N7VGG3</accession>
<keyword evidence="3" id="KW-1185">Reference proteome</keyword>
<dbReference type="EMBL" id="CADEAL010004005">
    <property type="protein sequence ID" value="CAB1449195.1"/>
    <property type="molecule type" value="Genomic_DNA"/>
</dbReference>
<protein>
    <submittedName>
        <fullName evidence="2">Uncharacterized protein</fullName>
    </submittedName>
</protein>
<sequence>MTQHQRRLTVQCPARGCFIHSSGGQGSNQDHQTAALPPEPQHSSHVTCPDRYRGKRSKSGLMPCVDKQGGQQLSIEGHASYSFLPRHVSCTNNILRLSLRPIIKPLGLLL</sequence>
<proteinExistence type="predicted"/>
<evidence type="ECO:0000313" key="3">
    <source>
        <dbReference type="Proteomes" id="UP001153269"/>
    </source>
</evidence>
<dbReference type="Proteomes" id="UP001153269">
    <property type="component" value="Unassembled WGS sequence"/>
</dbReference>
<reference evidence="2" key="1">
    <citation type="submission" date="2020-03" db="EMBL/GenBank/DDBJ databases">
        <authorList>
            <person name="Weist P."/>
        </authorList>
    </citation>
    <scope>NUCLEOTIDE SEQUENCE</scope>
</reference>
<comment type="caution">
    <text evidence="2">The sequence shown here is derived from an EMBL/GenBank/DDBJ whole genome shotgun (WGS) entry which is preliminary data.</text>
</comment>
<gene>
    <name evidence="2" type="ORF">PLEPLA_LOCUS36876</name>
</gene>
<feature type="region of interest" description="Disordered" evidence="1">
    <location>
        <begin position="21"/>
        <end position="62"/>
    </location>
</feature>
<evidence type="ECO:0000313" key="2">
    <source>
        <dbReference type="EMBL" id="CAB1449195.1"/>
    </source>
</evidence>
<organism evidence="2 3">
    <name type="scientific">Pleuronectes platessa</name>
    <name type="common">European plaice</name>
    <dbReference type="NCBI Taxonomy" id="8262"/>
    <lineage>
        <taxon>Eukaryota</taxon>
        <taxon>Metazoa</taxon>
        <taxon>Chordata</taxon>
        <taxon>Craniata</taxon>
        <taxon>Vertebrata</taxon>
        <taxon>Euteleostomi</taxon>
        <taxon>Actinopterygii</taxon>
        <taxon>Neopterygii</taxon>
        <taxon>Teleostei</taxon>
        <taxon>Neoteleostei</taxon>
        <taxon>Acanthomorphata</taxon>
        <taxon>Carangaria</taxon>
        <taxon>Pleuronectiformes</taxon>
        <taxon>Pleuronectoidei</taxon>
        <taxon>Pleuronectidae</taxon>
        <taxon>Pleuronectes</taxon>
    </lineage>
</organism>
<name>A0A9N7VGG3_PLEPL</name>
<dbReference type="AlphaFoldDB" id="A0A9N7VGG3"/>
<evidence type="ECO:0000256" key="1">
    <source>
        <dbReference type="SAM" id="MobiDB-lite"/>
    </source>
</evidence>